<name>A0A9E7N174_9CAUD</name>
<organism evidence="1 2">
    <name type="scientific">Stenotrophomonas phage A1432</name>
    <dbReference type="NCBI Taxonomy" id="2930315"/>
    <lineage>
        <taxon>Viruses</taxon>
        <taxon>Duplodnaviria</taxon>
        <taxon>Heunggongvirae</taxon>
        <taxon>Uroviricota</taxon>
        <taxon>Caudoviricetes</taxon>
        <taxon>Mesyanzhinovviridae</taxon>
        <taxon>Bradleyvirinae</taxon>
        <taxon>Ghuizhouvirus</taxon>
        <taxon>Ghuizhouvirus A1432</taxon>
    </lineage>
</organism>
<dbReference type="KEGG" id="vg:79585813"/>
<sequence length="40" mass="4259">MILLWGVAIGAYCLGRAAPDVHSEPVRQVKAAEVPKARGQ</sequence>
<evidence type="ECO:0000313" key="2">
    <source>
        <dbReference type="Proteomes" id="UP001056518"/>
    </source>
</evidence>
<accession>A0A9E7N174</accession>
<dbReference type="Proteomes" id="UP001056518">
    <property type="component" value="Segment"/>
</dbReference>
<proteinExistence type="predicted"/>
<dbReference type="EMBL" id="ON005621">
    <property type="protein sequence ID" value="UTC27987.1"/>
    <property type="molecule type" value="Genomic_DNA"/>
</dbReference>
<keyword evidence="2" id="KW-1185">Reference proteome</keyword>
<dbReference type="GeneID" id="79585813"/>
<evidence type="ECO:0000313" key="1">
    <source>
        <dbReference type="EMBL" id="UTC27987.1"/>
    </source>
</evidence>
<dbReference type="RefSeq" id="YP_010738442.1">
    <property type="nucleotide sequence ID" value="NC_073027.1"/>
</dbReference>
<protein>
    <submittedName>
        <fullName evidence="1">Uncharacterized protein</fullName>
    </submittedName>
</protein>
<reference evidence="1" key="1">
    <citation type="submission" date="2022-03" db="EMBL/GenBank/DDBJ databases">
        <authorList>
            <person name="Xu M."/>
        </authorList>
    </citation>
    <scope>NUCLEOTIDE SEQUENCE</scope>
</reference>